<gene>
    <name evidence="3" type="ORF">M409DRAFT_56453</name>
</gene>
<dbReference type="Pfam" id="PF13086">
    <property type="entry name" value="AAA_11"/>
    <property type="match status" value="1"/>
</dbReference>
<dbReference type="InterPro" id="IPR041677">
    <property type="entry name" value="DNA2/NAM7_AAA_11"/>
</dbReference>
<dbReference type="EMBL" id="ML993603">
    <property type="protein sequence ID" value="KAF2164628.1"/>
    <property type="molecule type" value="Genomic_DNA"/>
</dbReference>
<sequence length="1072" mass="119010">MASTVGSIAEEQPSTPDALPSEIPCHFTQTATEGDCPLLSPEDANKSRGSLYDLHKEPCAVVVDGTLVVDAAQIPPPLPAKRDVDISLVLNSSLHGLTVSFRNPRSVVLITPSIAHIEIQMVREKELASFQDVLVRAGQDKLAEVDRRGGLEPSAVRILCRMRDTMRPHMQEVESVGKPNAQALSMVASHQIEFICVVDRPLAIAALDWFSKLLSMSVSGGTTFALYRRQYTQSIMLDFRQVMLQDFETSAKVPSTLSHLLTGDSLDKIRDLSSSQVKGLETYLIAHASDYLMLLMIANFREWEVRTSGSKKTAKHRGLPFFKQQQVLATLSTSENVAGKFDIMHLFREAGTGAAYTYNFVAQSVRTQPSDNIWRVHSDATARQNIVMEMLSRASLGKELSVAVHGSLRQMVEGFLLLSGGPGTGKSLCLCVMAATSILYGSTATVSAETDRNVDELFGIVASVLSTIESATKPTLVRRLSSPDEKKIRESLWAVGADDLHFLPDHAPDTASLESGIYNASLAKQAWHNAWKADDSSPECLKLYKMALEDLKEHCCDVGDPIEAKKQQRELWNKARAVAQDAETYILETCSVVFASVDTLATLFDKGYRGGEILLVDQVSRLTMPQLLSIFSPCSQYDRVVLAGDPDQIMPHPRSRAMDRNEAGQLFSESIFNSRFARFVDGQVLTLNQNHRNTELMVKLLNVLNSGRPFKSPLVSAQPQQTHPFAASARTSRIGMSEGSPALARLSKWDFENKSVMFVNVKADPDVANRHNPEAVAAFLQSADFFTNTLCIDERTISFMSMHSHVVSEMVSELDDHDSNISTYAVDLSHNHTNAIVWIDLGVINSDNVYFATDLKRLILAASRASVLLIFCGDLKALQNLPTLQNNARLAPLRRLIRFFEDEGLIFQWEKASRKRGKATKRKRENDTVSSQYPAETRKKVKYEDDDSSQRPAAVMKRKAKDEDEDEDEGSPHQPHVVKKAKHEEDGSRHWAEAMEEDAAQEEDDGWHAPVQAKKKKKKAKRWYSYQDPDAPPYEHVDRGSSSEDRTTDDGLPAEKRCAHSLDASSDALDYA</sequence>
<dbReference type="PANTHER" id="PTHR43788">
    <property type="entry name" value="DNA2/NAM7 HELICASE FAMILY MEMBER"/>
    <property type="match status" value="1"/>
</dbReference>
<accession>A0A6A6CEN2</accession>
<feature type="compositionally biased region" description="Basic residues" evidence="1">
    <location>
        <begin position="1013"/>
        <end position="1022"/>
    </location>
</feature>
<evidence type="ECO:0000256" key="1">
    <source>
        <dbReference type="SAM" id="MobiDB-lite"/>
    </source>
</evidence>
<feature type="domain" description="DNA2/NAM7 helicase helicase" evidence="2">
    <location>
        <begin position="414"/>
        <end position="651"/>
    </location>
</feature>
<feature type="compositionally biased region" description="Basic and acidic residues" evidence="1">
    <location>
        <begin position="982"/>
        <end position="993"/>
    </location>
</feature>
<protein>
    <recommendedName>
        <fullName evidence="2">DNA2/NAM7 helicase helicase domain-containing protein</fullName>
    </recommendedName>
</protein>
<dbReference type="InterPro" id="IPR050534">
    <property type="entry name" value="Coronavir_polyprotein_1ab"/>
</dbReference>
<feature type="compositionally biased region" description="Basic and acidic residues" evidence="1">
    <location>
        <begin position="1033"/>
        <end position="1060"/>
    </location>
</feature>
<proteinExistence type="predicted"/>
<evidence type="ECO:0000313" key="4">
    <source>
        <dbReference type="Proteomes" id="UP000799537"/>
    </source>
</evidence>
<organism evidence="3 4">
    <name type="scientific">Zasmidium cellare ATCC 36951</name>
    <dbReference type="NCBI Taxonomy" id="1080233"/>
    <lineage>
        <taxon>Eukaryota</taxon>
        <taxon>Fungi</taxon>
        <taxon>Dikarya</taxon>
        <taxon>Ascomycota</taxon>
        <taxon>Pezizomycotina</taxon>
        <taxon>Dothideomycetes</taxon>
        <taxon>Dothideomycetidae</taxon>
        <taxon>Mycosphaerellales</taxon>
        <taxon>Mycosphaerellaceae</taxon>
        <taxon>Zasmidium</taxon>
    </lineage>
</organism>
<feature type="compositionally biased region" description="Acidic residues" evidence="1">
    <location>
        <begin position="994"/>
        <end position="1005"/>
    </location>
</feature>
<dbReference type="RefSeq" id="XP_033665517.1">
    <property type="nucleotide sequence ID" value="XM_033813299.1"/>
</dbReference>
<keyword evidence="4" id="KW-1185">Reference proteome</keyword>
<evidence type="ECO:0000313" key="3">
    <source>
        <dbReference type="EMBL" id="KAF2164628.1"/>
    </source>
</evidence>
<feature type="region of interest" description="Disordered" evidence="1">
    <location>
        <begin position="916"/>
        <end position="1072"/>
    </location>
</feature>
<evidence type="ECO:0000259" key="2">
    <source>
        <dbReference type="Pfam" id="PF13086"/>
    </source>
</evidence>
<reference evidence="3" key="1">
    <citation type="journal article" date="2020" name="Stud. Mycol.">
        <title>101 Dothideomycetes genomes: a test case for predicting lifestyles and emergence of pathogens.</title>
        <authorList>
            <person name="Haridas S."/>
            <person name="Albert R."/>
            <person name="Binder M."/>
            <person name="Bloem J."/>
            <person name="Labutti K."/>
            <person name="Salamov A."/>
            <person name="Andreopoulos B."/>
            <person name="Baker S."/>
            <person name="Barry K."/>
            <person name="Bills G."/>
            <person name="Bluhm B."/>
            <person name="Cannon C."/>
            <person name="Castanera R."/>
            <person name="Culley D."/>
            <person name="Daum C."/>
            <person name="Ezra D."/>
            <person name="Gonzalez J."/>
            <person name="Henrissat B."/>
            <person name="Kuo A."/>
            <person name="Liang C."/>
            <person name="Lipzen A."/>
            <person name="Lutzoni F."/>
            <person name="Magnuson J."/>
            <person name="Mondo S."/>
            <person name="Nolan M."/>
            <person name="Ohm R."/>
            <person name="Pangilinan J."/>
            <person name="Park H.-J."/>
            <person name="Ramirez L."/>
            <person name="Alfaro M."/>
            <person name="Sun H."/>
            <person name="Tritt A."/>
            <person name="Yoshinaga Y."/>
            <person name="Zwiers L.-H."/>
            <person name="Turgeon B."/>
            <person name="Goodwin S."/>
            <person name="Spatafora J."/>
            <person name="Crous P."/>
            <person name="Grigoriev I."/>
        </authorList>
    </citation>
    <scope>NUCLEOTIDE SEQUENCE</scope>
    <source>
        <strain evidence="3">ATCC 36951</strain>
    </source>
</reference>
<feature type="region of interest" description="Disordered" evidence="1">
    <location>
        <begin position="1"/>
        <end position="23"/>
    </location>
</feature>
<dbReference type="InterPro" id="IPR027417">
    <property type="entry name" value="P-loop_NTPase"/>
</dbReference>
<dbReference type="GeneID" id="54566571"/>
<name>A0A6A6CEN2_ZASCE</name>
<dbReference type="Gene3D" id="3.40.50.300">
    <property type="entry name" value="P-loop containing nucleotide triphosphate hydrolases"/>
    <property type="match status" value="2"/>
</dbReference>
<dbReference type="PANTHER" id="PTHR43788:SF8">
    <property type="entry name" value="DNA-BINDING PROTEIN SMUBP-2"/>
    <property type="match status" value="1"/>
</dbReference>
<dbReference type="SUPFAM" id="SSF52540">
    <property type="entry name" value="P-loop containing nucleoside triphosphate hydrolases"/>
    <property type="match status" value="1"/>
</dbReference>
<dbReference type="Proteomes" id="UP000799537">
    <property type="component" value="Unassembled WGS sequence"/>
</dbReference>
<dbReference type="GO" id="GO:0043139">
    <property type="term" value="F:5'-3' DNA helicase activity"/>
    <property type="evidence" value="ECO:0007669"/>
    <property type="project" value="TreeGrafter"/>
</dbReference>
<dbReference type="AlphaFoldDB" id="A0A6A6CEN2"/>